<dbReference type="InterPro" id="IPR003778">
    <property type="entry name" value="CT_A_B"/>
</dbReference>
<dbReference type="Gene3D" id="2.40.100.10">
    <property type="entry name" value="Cyclophilin-like"/>
    <property type="match status" value="2"/>
</dbReference>
<protein>
    <submittedName>
        <fullName evidence="6">5-oxoprolinase/urea amidolyase family protein</fullName>
    </submittedName>
</protein>
<dbReference type="Pfam" id="PF02682">
    <property type="entry name" value="CT_C_D"/>
    <property type="match status" value="1"/>
</dbReference>
<sequence>MDARLLPMGRTAVLVEVEGTSHAVALRLAVGGRVAARHHPWAAVTEVVAAARTVLLRVAAPQHRDAVAEAVAELARTLDRAALETPGSVHAVELPVRYDGPDLEDVARHTGLTPATVIRAHTATPWRVGFGGFAPGFAYLVGGDRRLHVPRRAEPRPRVPTGAVGLAGEFSGVYPQESPGGWQLVGTTEVVLWDVERDPPALLAPGTTVRFVDADRAEWAPPPGRAAATEEVAALKPSGAQSRRATTRPPARALHVVDPGPLALVEDLGRSGLGDVGVGRSGAADRAAYLLGLRLVGHAVDDPDADDPRAPASVEATLGGLVVRAQGDLLVALTGAPCPATVDGTPVGHAAPFTLADGRMLALGTPVAGLRTYLAVRGGIDVEPVLGSRSADTLSGVGPAPLKAGDVLAVGPPPDAFPSVELAPHAATDDDVVLSMTPGPRADWCDLEGLTHGIRTVAQRSNRVGIRLEGKPVQRSEAYAASELPSEGLVPGAVQVPPGGEPVVFLADHPVTGGYPVVAVLTAQAVARAAQLRPGDRVRLRWVQV</sequence>
<dbReference type="PANTHER" id="PTHR43309">
    <property type="entry name" value="5-OXOPROLINASE SUBUNIT C"/>
    <property type="match status" value="1"/>
</dbReference>
<proteinExistence type="predicted"/>
<keyword evidence="1" id="KW-0547">Nucleotide-binding</keyword>
<gene>
    <name evidence="6" type="ORF">GCM10009817_17840</name>
</gene>
<comment type="caution">
    <text evidence="6">The sequence shown here is derived from an EMBL/GenBank/DDBJ whole genome shotgun (WGS) entry which is preliminary data.</text>
</comment>
<dbReference type="InterPro" id="IPR029000">
    <property type="entry name" value="Cyclophilin-like_dom_sf"/>
</dbReference>
<dbReference type="SUPFAM" id="SSF50891">
    <property type="entry name" value="Cyclophilin-like"/>
    <property type="match status" value="2"/>
</dbReference>
<dbReference type="SMART" id="SM00797">
    <property type="entry name" value="AHS2"/>
    <property type="match status" value="1"/>
</dbReference>
<organism evidence="6 7">
    <name type="scientific">Terrabacter lapilli</name>
    <dbReference type="NCBI Taxonomy" id="436231"/>
    <lineage>
        <taxon>Bacteria</taxon>
        <taxon>Bacillati</taxon>
        <taxon>Actinomycetota</taxon>
        <taxon>Actinomycetes</taxon>
        <taxon>Micrococcales</taxon>
        <taxon>Intrasporangiaceae</taxon>
        <taxon>Terrabacter</taxon>
    </lineage>
</organism>
<dbReference type="Pfam" id="PF02626">
    <property type="entry name" value="CT_A_B"/>
    <property type="match status" value="1"/>
</dbReference>
<evidence type="ECO:0000256" key="2">
    <source>
        <dbReference type="ARBA" id="ARBA00022801"/>
    </source>
</evidence>
<dbReference type="Proteomes" id="UP001500013">
    <property type="component" value="Unassembled WGS sequence"/>
</dbReference>
<name>A0ABN2RZN3_9MICO</name>
<dbReference type="InterPro" id="IPR052708">
    <property type="entry name" value="PxpC"/>
</dbReference>
<keyword evidence="2" id="KW-0378">Hydrolase</keyword>
<dbReference type="SMART" id="SM00796">
    <property type="entry name" value="AHS1"/>
    <property type="match status" value="1"/>
</dbReference>
<keyword evidence="3" id="KW-0067">ATP-binding</keyword>
<evidence type="ECO:0000313" key="6">
    <source>
        <dbReference type="EMBL" id="GAA1977835.1"/>
    </source>
</evidence>
<evidence type="ECO:0000313" key="7">
    <source>
        <dbReference type="Proteomes" id="UP001500013"/>
    </source>
</evidence>
<keyword evidence="7" id="KW-1185">Reference proteome</keyword>
<dbReference type="InterPro" id="IPR003833">
    <property type="entry name" value="CT_C_D"/>
</dbReference>
<dbReference type="NCBIfam" id="TIGR00724">
    <property type="entry name" value="urea_amlyse_rel"/>
    <property type="match status" value="1"/>
</dbReference>
<evidence type="ECO:0000259" key="4">
    <source>
        <dbReference type="SMART" id="SM00796"/>
    </source>
</evidence>
<dbReference type="PANTHER" id="PTHR43309:SF3">
    <property type="entry name" value="5-OXOPROLINASE SUBUNIT C"/>
    <property type="match status" value="1"/>
</dbReference>
<dbReference type="Gene3D" id="3.30.1360.40">
    <property type="match status" value="1"/>
</dbReference>
<evidence type="ECO:0000256" key="1">
    <source>
        <dbReference type="ARBA" id="ARBA00022741"/>
    </source>
</evidence>
<feature type="domain" description="Carboxyltransferase" evidence="5">
    <location>
        <begin position="275"/>
        <end position="545"/>
    </location>
</feature>
<reference evidence="6 7" key="1">
    <citation type="journal article" date="2019" name="Int. J. Syst. Evol. Microbiol.">
        <title>The Global Catalogue of Microorganisms (GCM) 10K type strain sequencing project: providing services to taxonomists for standard genome sequencing and annotation.</title>
        <authorList>
            <consortium name="The Broad Institute Genomics Platform"/>
            <consortium name="The Broad Institute Genome Sequencing Center for Infectious Disease"/>
            <person name="Wu L."/>
            <person name="Ma J."/>
        </authorList>
    </citation>
    <scope>NUCLEOTIDE SEQUENCE [LARGE SCALE GENOMIC DNA]</scope>
    <source>
        <strain evidence="6 7">JCM 15628</strain>
    </source>
</reference>
<evidence type="ECO:0000256" key="3">
    <source>
        <dbReference type="ARBA" id="ARBA00022840"/>
    </source>
</evidence>
<evidence type="ECO:0000259" key="5">
    <source>
        <dbReference type="SMART" id="SM00797"/>
    </source>
</evidence>
<dbReference type="RefSeq" id="WP_344060747.1">
    <property type="nucleotide sequence ID" value="NZ_BAAAPU010000007.1"/>
</dbReference>
<dbReference type="EMBL" id="BAAAPU010000007">
    <property type="protein sequence ID" value="GAA1977835.1"/>
    <property type="molecule type" value="Genomic_DNA"/>
</dbReference>
<accession>A0ABN2RZN3</accession>
<feature type="domain" description="Carboxyltransferase" evidence="4">
    <location>
        <begin position="3"/>
        <end position="203"/>
    </location>
</feature>